<evidence type="ECO:0000256" key="4">
    <source>
        <dbReference type="PIRSR" id="PIRSR000350-2"/>
    </source>
</evidence>
<dbReference type="GO" id="GO:0016616">
    <property type="term" value="F:oxidoreductase activity, acting on the CH-OH group of donors, NAD or NADP as acceptor"/>
    <property type="evidence" value="ECO:0007669"/>
    <property type="project" value="UniProtKB-ARBA"/>
</dbReference>
<dbReference type="RefSeq" id="WP_197167013.1">
    <property type="nucleotide sequence ID" value="NZ_JADZGI010000005.1"/>
</dbReference>
<dbReference type="InterPro" id="IPR023753">
    <property type="entry name" value="FAD/NAD-binding_dom"/>
</dbReference>
<evidence type="ECO:0000313" key="9">
    <source>
        <dbReference type="EMBL" id="MBH0114966.1"/>
    </source>
</evidence>
<proteinExistence type="inferred from homology"/>
<dbReference type="InterPro" id="IPR004099">
    <property type="entry name" value="Pyr_nucl-diS_OxRdtase_dimer"/>
</dbReference>
<dbReference type="Pfam" id="PF02852">
    <property type="entry name" value="Pyr_redox_dim"/>
    <property type="match status" value="1"/>
</dbReference>
<feature type="disulfide bond" description="Redox-active" evidence="6">
    <location>
        <begin position="44"/>
        <end position="49"/>
    </location>
</feature>
<name>A0A931HGM4_9SPHN</name>
<keyword evidence="3 5" id="KW-0274">FAD</keyword>
<evidence type="ECO:0000256" key="2">
    <source>
        <dbReference type="ARBA" id="ARBA00022630"/>
    </source>
</evidence>
<keyword evidence="9" id="KW-0560">Oxidoreductase</keyword>
<dbReference type="Pfam" id="PF07992">
    <property type="entry name" value="Pyr_redox_2"/>
    <property type="match status" value="1"/>
</dbReference>
<feature type="active site" description="Proton acceptor" evidence="4">
    <location>
        <position position="438"/>
    </location>
</feature>
<sequence length="472" mass="49276">MGETLRCEVAVIGAGTAGLAAERAARANGASTLLIDPAFSGTTCATVGCMPSKLLIAAARRAHAVRTAGPFGIEVGGIAIDGPAVLQRVRDERDRFARLTRQSFEDLPPGIAIKACARFTAPGRLALDDGREVEADRVVIATGSSPVLPPAFAALGESVRTSDTIFEMDDLPRRLAVVGSGAIGLELAQAFAHLGVETTLFDRAEHMGGLRCARVHERLHAIIAKDLDLRLGVEVTPHAEDDGARIEWSGGQGDVGEAHFDLVLAALGRSPQLGDLDLDAAGIAYDEKGIPLHDRRTMRCGDSAVFLAGDFAADLPLLHEASHDGAIAGRNAAAFPAPVAAERHVPFSMIFTEPTVATIGAAQGEGAVTGTTDFDDQGRARVEGRNAGLLTLHAAAPDGRLIGADMVAPAGEHLAHMLAWAIQQGRTASELLSMPFYHPTIEEGLKNALRTICQATPIDLPQDQDAGTPPGA</sequence>
<evidence type="ECO:0000256" key="3">
    <source>
        <dbReference type="ARBA" id="ARBA00022827"/>
    </source>
</evidence>
<dbReference type="GO" id="GO:0004148">
    <property type="term" value="F:dihydrolipoyl dehydrogenase (NADH) activity"/>
    <property type="evidence" value="ECO:0007669"/>
    <property type="project" value="UniProtKB-EC"/>
</dbReference>
<comment type="similarity">
    <text evidence="1">Belongs to the class-I pyridine nucleotide-disulfide oxidoreductase family.</text>
</comment>
<dbReference type="SUPFAM" id="SSF55424">
    <property type="entry name" value="FAD/NAD-linked reductases, dimerisation (C-terminal) domain"/>
    <property type="match status" value="1"/>
</dbReference>
<evidence type="ECO:0000259" key="8">
    <source>
        <dbReference type="Pfam" id="PF07992"/>
    </source>
</evidence>
<organism evidence="9 10">
    <name type="scientific">Novosphingobium aureum</name>
    <dbReference type="NCBI Taxonomy" id="2792964"/>
    <lineage>
        <taxon>Bacteria</taxon>
        <taxon>Pseudomonadati</taxon>
        <taxon>Pseudomonadota</taxon>
        <taxon>Alphaproteobacteria</taxon>
        <taxon>Sphingomonadales</taxon>
        <taxon>Sphingomonadaceae</taxon>
        <taxon>Novosphingobium</taxon>
    </lineage>
</organism>
<dbReference type="Proteomes" id="UP000617634">
    <property type="component" value="Unassembled WGS sequence"/>
</dbReference>
<dbReference type="Gene3D" id="3.50.50.60">
    <property type="entry name" value="FAD/NAD(P)-binding domain"/>
    <property type="match status" value="2"/>
</dbReference>
<dbReference type="PANTHER" id="PTHR43014">
    <property type="entry name" value="MERCURIC REDUCTASE"/>
    <property type="match status" value="1"/>
</dbReference>
<feature type="binding site" evidence="5">
    <location>
        <begin position="179"/>
        <end position="186"/>
    </location>
    <ligand>
        <name>NAD(+)</name>
        <dbReference type="ChEBI" id="CHEBI:57540"/>
    </ligand>
</feature>
<dbReference type="Gene3D" id="3.30.390.30">
    <property type="match status" value="1"/>
</dbReference>
<dbReference type="InterPro" id="IPR029752">
    <property type="entry name" value="D-isomer_DH_CS1"/>
</dbReference>
<dbReference type="PROSITE" id="PS00065">
    <property type="entry name" value="D_2_HYDROXYACID_DH_1"/>
    <property type="match status" value="1"/>
</dbReference>
<gene>
    <name evidence="9" type="ORF">I5E68_18630</name>
</gene>
<dbReference type="PANTHER" id="PTHR43014:SF4">
    <property type="entry name" value="PYRIDINE NUCLEOTIDE-DISULFIDE OXIDOREDUCTASE RCLA-RELATED"/>
    <property type="match status" value="1"/>
</dbReference>
<evidence type="ECO:0000256" key="1">
    <source>
        <dbReference type="ARBA" id="ARBA00007532"/>
    </source>
</evidence>
<feature type="binding site" evidence="5">
    <location>
        <position position="268"/>
    </location>
    <ligand>
        <name>NAD(+)</name>
        <dbReference type="ChEBI" id="CHEBI:57540"/>
    </ligand>
</feature>
<dbReference type="AlphaFoldDB" id="A0A931HGM4"/>
<evidence type="ECO:0000313" key="10">
    <source>
        <dbReference type="Proteomes" id="UP000617634"/>
    </source>
</evidence>
<dbReference type="PIRSF" id="PIRSF000350">
    <property type="entry name" value="Mercury_reductase_MerA"/>
    <property type="match status" value="1"/>
</dbReference>
<dbReference type="GO" id="GO:0050660">
    <property type="term" value="F:flavin adenine dinucleotide binding"/>
    <property type="evidence" value="ECO:0007669"/>
    <property type="project" value="TreeGrafter"/>
</dbReference>
<feature type="domain" description="FAD/NAD(P)-binding" evidence="8">
    <location>
        <begin position="8"/>
        <end position="325"/>
    </location>
</feature>
<accession>A0A931HGM4</accession>
<dbReference type="EMBL" id="JADZGI010000005">
    <property type="protein sequence ID" value="MBH0114966.1"/>
    <property type="molecule type" value="Genomic_DNA"/>
</dbReference>
<protein>
    <submittedName>
        <fullName evidence="9">Dihydrolipoyl dehydrogenase</fullName>
        <ecNumber evidence="9">1.8.1.4</ecNumber>
    </submittedName>
</protein>
<keyword evidence="2" id="KW-0285">Flavoprotein</keyword>
<comment type="caution">
    <text evidence="9">The sequence shown here is derived from an EMBL/GenBank/DDBJ whole genome shotgun (WGS) entry which is preliminary data.</text>
</comment>
<keyword evidence="10" id="KW-1185">Reference proteome</keyword>
<dbReference type="PRINTS" id="PR00368">
    <property type="entry name" value="FADPNR"/>
</dbReference>
<reference evidence="9" key="1">
    <citation type="submission" date="2020-11" db="EMBL/GenBank/DDBJ databases">
        <title>Novosphingobium aureum sp. nov., a marine bacterium isolated from sediment of a salt flat.</title>
        <authorList>
            <person name="Yoo Y."/>
            <person name="Kim J.-J."/>
        </authorList>
    </citation>
    <scope>NUCLEOTIDE SEQUENCE</scope>
    <source>
        <strain evidence="9">YJ-S2-02</strain>
    </source>
</reference>
<dbReference type="InterPro" id="IPR001100">
    <property type="entry name" value="Pyr_nuc-diS_OxRdtase"/>
</dbReference>
<keyword evidence="5" id="KW-0520">NAD</keyword>
<dbReference type="NCBIfam" id="NF004939">
    <property type="entry name" value="PRK06292.1-1"/>
    <property type="match status" value="1"/>
</dbReference>
<comment type="cofactor">
    <cofactor evidence="5">
        <name>FAD</name>
        <dbReference type="ChEBI" id="CHEBI:57692"/>
    </cofactor>
    <text evidence="5">Binds 1 FAD per subunit.</text>
</comment>
<dbReference type="EC" id="1.8.1.4" evidence="9"/>
<evidence type="ECO:0000256" key="5">
    <source>
        <dbReference type="PIRSR" id="PIRSR000350-3"/>
    </source>
</evidence>
<dbReference type="SUPFAM" id="SSF51905">
    <property type="entry name" value="FAD/NAD(P)-binding domain"/>
    <property type="match status" value="1"/>
</dbReference>
<dbReference type="InterPro" id="IPR036188">
    <property type="entry name" value="FAD/NAD-bd_sf"/>
</dbReference>
<evidence type="ECO:0000259" key="7">
    <source>
        <dbReference type="Pfam" id="PF02852"/>
    </source>
</evidence>
<feature type="binding site" evidence="5">
    <location>
        <begin position="142"/>
        <end position="144"/>
    </location>
    <ligand>
        <name>FAD</name>
        <dbReference type="ChEBI" id="CHEBI:57692"/>
    </ligand>
</feature>
<dbReference type="GO" id="GO:0003955">
    <property type="term" value="F:NAD(P)H dehydrogenase (quinone) activity"/>
    <property type="evidence" value="ECO:0007669"/>
    <property type="project" value="TreeGrafter"/>
</dbReference>
<dbReference type="InterPro" id="IPR016156">
    <property type="entry name" value="FAD/NAD-linked_Rdtase_dimer_sf"/>
</dbReference>
<evidence type="ECO:0000256" key="6">
    <source>
        <dbReference type="PIRSR" id="PIRSR000350-4"/>
    </source>
</evidence>
<feature type="binding site" evidence="5">
    <location>
        <position position="53"/>
    </location>
    <ligand>
        <name>FAD</name>
        <dbReference type="ChEBI" id="CHEBI:57692"/>
    </ligand>
</feature>
<keyword evidence="5" id="KW-0547">Nucleotide-binding</keyword>
<feature type="binding site" evidence="5">
    <location>
        <position position="310"/>
    </location>
    <ligand>
        <name>FAD</name>
        <dbReference type="ChEBI" id="CHEBI:57692"/>
    </ligand>
</feature>
<feature type="domain" description="Pyridine nucleotide-disulphide oxidoreductase dimerisation" evidence="7">
    <location>
        <begin position="348"/>
        <end position="448"/>
    </location>
</feature>
<dbReference type="PRINTS" id="PR00411">
    <property type="entry name" value="PNDRDTASEI"/>
</dbReference>